<dbReference type="PRINTS" id="PR00465">
    <property type="entry name" value="EP450IV"/>
</dbReference>
<evidence type="ECO:0000259" key="9">
    <source>
        <dbReference type="Pfam" id="PF22974"/>
    </source>
</evidence>
<dbReference type="InterPro" id="IPR002403">
    <property type="entry name" value="Cyt_P450_E_grp-IV"/>
</dbReference>
<feature type="transmembrane region" description="Helical" evidence="8">
    <location>
        <begin position="7"/>
        <end position="27"/>
    </location>
</feature>
<evidence type="ECO:0000313" key="11">
    <source>
        <dbReference type="EMBL" id="KAK6952433.1"/>
    </source>
</evidence>
<organism evidence="11 12">
    <name type="scientific">Daldinia eschscholtzii</name>
    <dbReference type="NCBI Taxonomy" id="292717"/>
    <lineage>
        <taxon>Eukaryota</taxon>
        <taxon>Fungi</taxon>
        <taxon>Dikarya</taxon>
        <taxon>Ascomycota</taxon>
        <taxon>Pezizomycotina</taxon>
        <taxon>Sordariomycetes</taxon>
        <taxon>Xylariomycetidae</taxon>
        <taxon>Xylariales</taxon>
        <taxon>Hypoxylaceae</taxon>
        <taxon>Daldinia</taxon>
    </lineage>
</organism>
<keyword evidence="7" id="KW-0349">Heme</keyword>
<gene>
    <name evidence="11" type="ORF">Daesc_006970</name>
</gene>
<dbReference type="GO" id="GO:0020037">
    <property type="term" value="F:heme binding"/>
    <property type="evidence" value="ECO:0007669"/>
    <property type="project" value="InterPro"/>
</dbReference>
<feature type="binding site" description="axial binding residue" evidence="7">
    <location>
        <position position="463"/>
    </location>
    <ligand>
        <name>heme</name>
        <dbReference type="ChEBI" id="CHEBI:30413"/>
    </ligand>
    <ligandPart>
        <name>Fe</name>
        <dbReference type="ChEBI" id="CHEBI:18248"/>
    </ligandPart>
</feature>
<dbReference type="GO" id="GO:0016705">
    <property type="term" value="F:oxidoreductase activity, acting on paired donors, with incorporation or reduction of molecular oxygen"/>
    <property type="evidence" value="ECO:0007669"/>
    <property type="project" value="InterPro"/>
</dbReference>
<reference evidence="11 12" key="1">
    <citation type="journal article" date="2024" name="Front Chem Biol">
        <title>Unveiling the potential of Daldinia eschscholtzii MFLUCC 19-0629 through bioactivity and bioinformatics studies for enhanced sustainable agriculture production.</title>
        <authorList>
            <person name="Brooks S."/>
            <person name="Weaver J.A."/>
            <person name="Klomchit A."/>
            <person name="Alharthi S.A."/>
            <person name="Onlamun T."/>
            <person name="Nurani R."/>
            <person name="Vong T.K."/>
            <person name="Alberti F."/>
            <person name="Greco C."/>
        </authorList>
    </citation>
    <scope>NUCLEOTIDE SEQUENCE [LARGE SCALE GENOMIC DNA]</scope>
    <source>
        <strain evidence="11">MFLUCC 19-0629</strain>
    </source>
</reference>
<dbReference type="InterPro" id="IPR055647">
    <property type="entry name" value="DUF7223"/>
</dbReference>
<dbReference type="PROSITE" id="PS00086">
    <property type="entry name" value="CYTOCHROME_P450"/>
    <property type="match status" value="1"/>
</dbReference>
<feature type="domain" description="DUF7029" evidence="9">
    <location>
        <begin position="568"/>
        <end position="663"/>
    </location>
</feature>
<dbReference type="InterPro" id="IPR017972">
    <property type="entry name" value="Cyt_P450_CS"/>
</dbReference>
<evidence type="ECO:0000256" key="1">
    <source>
        <dbReference type="ARBA" id="ARBA00001971"/>
    </source>
</evidence>
<evidence type="ECO:0000313" key="12">
    <source>
        <dbReference type="Proteomes" id="UP001369815"/>
    </source>
</evidence>
<evidence type="ECO:0000256" key="2">
    <source>
        <dbReference type="ARBA" id="ARBA00010617"/>
    </source>
</evidence>
<dbReference type="InterPro" id="IPR054293">
    <property type="entry name" value="DUF7029"/>
</dbReference>
<keyword evidence="5 7" id="KW-0408">Iron</keyword>
<dbReference type="Gene3D" id="1.10.630.10">
    <property type="entry name" value="Cytochrome P450"/>
    <property type="match status" value="1"/>
</dbReference>
<dbReference type="Pfam" id="PF00067">
    <property type="entry name" value="p450"/>
    <property type="match status" value="1"/>
</dbReference>
<keyword evidence="8" id="KW-0812">Transmembrane</keyword>
<dbReference type="InterPro" id="IPR001128">
    <property type="entry name" value="Cyt_P450"/>
</dbReference>
<sequence>MAQSTYPLLIYTAIAVAIYRVISWYLYPGGHRPVTKESLQHIPEFRYEDDDTPQRYLVDSRTLLFQGYDKYLKHGKAFQMRNPIGELGPQVLLPMTYLDEVKNAPESLFSFRAFSEKMFFLKYSTAPSQTDAATHVIKVDLNKNLDSIVDGIWNEAIEVLDKNIPATSTGEWTSFDTYDLITKVVSQLMAFALVGPELCRNEEWLKLSIETTFAVFGAANLIRNDYTPRWRWLAKYRSDAPKQLRTIRAKAVELLRPVYADRLDSIKNNKAENGSFTKFADTVYWLLGNRGEDKSLTGVANQELFLTTTSIHTTSGTLQSILFDWMAHNEYHDDITAEVRDVVAEIQEDESGKCRWDMQRIAKLKKLDSFMKESARMHPIGFITAQRYALKSHTFNDGLRLPAGSIIQFPADGVHYDADIYPEPQKFDAYRFLRMRETVDPNRFHFASVSDTSLNFGAGSHSCPGRFLSAIVIKLAMALLMTRYEVRWEDKNIKQRPNDVAYDFAVRPNPSRLGPVATLLPAIPHDHDGDDITHLTPKDPGPGSPMHYAQEGTSDSAGIYAIAIPRWTAPSIVLDHSSLVIGVSVTPAGDLLITFSDKSALDHASSNWKHENIIFITYTEGCGDFELGQRCYFNASIIIFDPESLSATAAGQAKAIEDLVSDVNLSWGTYGNQPVAYGTASASTVTPVPTNAGSDSPSSTYYSVSPSATTTCVAPVDTKYGLPTACLGPYFDEELDDKLGYLEVGNFSYGSLVEDIMFDDESELEKRNFFTDKISQVANKVAEKTKAVIKKTEERVKTVVSDAKKNIVKTATTIYEAGKTVAEIGKNILTGEPNKFEKDFDKLFLPLTAKECDNAKTADEKKKVANACKPKGGVKIVKSPWGDAVLIKTIGDLPSPKNLRPSGSKKQTTVTKGNFISFYCVKCGLTGSLKTKGNITIEVTKGITDGHLVADMNLNIGVGLGIHAEYYREATFRNNLYDVPVTPFTVGFASVGPVLSIGTELKFSVNMTGTALARADISLASAQYHYDWKKGSSSSTNFEPQFKPTFEAEGSIELAVQFGVPVGLELAITTFNGCTRCKGAVGVETVPSIKAAAALAVQASYNATDKSWDAGLKATNNCSGISTTLSVKNDVNAFYNGFGLVKGSTSLWNGTDHIIASYCIGNKTDGTSKGRLGLQSRLEISDAAYTQLRGRDSYNSTGNSSQLYDLTEYVVETEADLGFPGLQLTDTPYNIDESEFDGYWYSTLGLNGSNGEYTLAVCDDGNLYIQKNGTQNSLPYYTTCTTLWSGYEDVVLSTPNSGVLHYYNNTMSKVGVSRLRAADETALPATAAYVALYPFYYTDDESDDAPSMLAAIDTNDEIFFPAICTYKNSSAGAKVYLIGSDIDAGLAMLKSPDVEYSITNGEVDDCFVLFLEITDRVDGAWADYDEYAEEEYESNAIELEFDDSLIDEEGDLTLNSNDTLPYQDETALDNLDEVFADDFEGDAEEWDDDSDYLDRFGDYYDVIDGEDGEDDEESSE</sequence>
<feature type="domain" description="DUF7223" evidence="10">
    <location>
        <begin position="908"/>
        <end position="1107"/>
    </location>
</feature>
<comment type="caution">
    <text evidence="11">The sequence shown here is derived from an EMBL/GenBank/DDBJ whole genome shotgun (WGS) entry which is preliminary data.</text>
</comment>
<dbReference type="GO" id="GO:0004497">
    <property type="term" value="F:monooxygenase activity"/>
    <property type="evidence" value="ECO:0007669"/>
    <property type="project" value="UniProtKB-KW"/>
</dbReference>
<evidence type="ECO:0000256" key="7">
    <source>
        <dbReference type="PIRSR" id="PIRSR602403-1"/>
    </source>
</evidence>
<dbReference type="PANTHER" id="PTHR46206:SF7">
    <property type="entry name" value="P450, PUTATIVE (EUROFUNG)-RELATED"/>
    <property type="match status" value="1"/>
</dbReference>
<evidence type="ECO:0000259" key="10">
    <source>
        <dbReference type="Pfam" id="PF23865"/>
    </source>
</evidence>
<comment type="similarity">
    <text evidence="2">Belongs to the cytochrome P450 family.</text>
</comment>
<evidence type="ECO:0000256" key="5">
    <source>
        <dbReference type="ARBA" id="ARBA00023004"/>
    </source>
</evidence>
<keyword evidence="8" id="KW-0472">Membrane</keyword>
<proteinExistence type="inferred from homology"/>
<comment type="cofactor">
    <cofactor evidence="1 7">
        <name>heme</name>
        <dbReference type="ChEBI" id="CHEBI:30413"/>
    </cofactor>
</comment>
<evidence type="ECO:0000256" key="8">
    <source>
        <dbReference type="SAM" id="Phobius"/>
    </source>
</evidence>
<evidence type="ECO:0000256" key="3">
    <source>
        <dbReference type="ARBA" id="ARBA00022723"/>
    </source>
</evidence>
<keyword evidence="12" id="KW-1185">Reference proteome</keyword>
<dbReference type="CDD" id="cd11041">
    <property type="entry name" value="CYP503A1-like"/>
    <property type="match status" value="1"/>
</dbReference>
<keyword evidence="6" id="KW-0503">Monooxygenase</keyword>
<dbReference type="Pfam" id="PF23865">
    <property type="entry name" value="DUF7223"/>
    <property type="match status" value="1"/>
</dbReference>
<dbReference type="PANTHER" id="PTHR46206">
    <property type="entry name" value="CYTOCHROME P450"/>
    <property type="match status" value="1"/>
</dbReference>
<dbReference type="InterPro" id="IPR036396">
    <property type="entry name" value="Cyt_P450_sf"/>
</dbReference>
<accession>A0AAX6MJ09</accession>
<keyword evidence="3 7" id="KW-0479">Metal-binding</keyword>
<protein>
    <recommendedName>
        <fullName evidence="13">Cytochrome P450</fullName>
    </recommendedName>
</protein>
<name>A0AAX6MJ09_9PEZI</name>
<evidence type="ECO:0000256" key="4">
    <source>
        <dbReference type="ARBA" id="ARBA00023002"/>
    </source>
</evidence>
<evidence type="ECO:0008006" key="13">
    <source>
        <dbReference type="Google" id="ProtNLM"/>
    </source>
</evidence>
<evidence type="ECO:0000256" key="6">
    <source>
        <dbReference type="ARBA" id="ARBA00023033"/>
    </source>
</evidence>
<dbReference type="SUPFAM" id="SSF48264">
    <property type="entry name" value="Cytochrome P450"/>
    <property type="match status" value="1"/>
</dbReference>
<dbReference type="GO" id="GO:0005506">
    <property type="term" value="F:iron ion binding"/>
    <property type="evidence" value="ECO:0007669"/>
    <property type="project" value="InterPro"/>
</dbReference>
<keyword evidence="4" id="KW-0560">Oxidoreductase</keyword>
<keyword evidence="8" id="KW-1133">Transmembrane helix</keyword>
<dbReference type="Proteomes" id="UP001369815">
    <property type="component" value="Unassembled WGS sequence"/>
</dbReference>
<dbReference type="EMBL" id="JBANMG010000006">
    <property type="protein sequence ID" value="KAK6952433.1"/>
    <property type="molecule type" value="Genomic_DNA"/>
</dbReference>
<dbReference type="Pfam" id="PF22974">
    <property type="entry name" value="DUF7029"/>
    <property type="match status" value="1"/>
</dbReference>